<dbReference type="InterPro" id="IPR050090">
    <property type="entry name" value="Tyrosine_recombinase_XerCD"/>
</dbReference>
<gene>
    <name evidence="8" type="ORF">AU468_09540</name>
</gene>
<dbReference type="RefSeq" id="WP_103680527.1">
    <property type="nucleotide sequence ID" value="NZ_LPWH01000073.1"/>
</dbReference>
<organism evidence="8 9">
    <name type="scientific">Alkalispirochaeta sphaeroplastigenens</name>
    <dbReference type="NCBI Taxonomy" id="1187066"/>
    <lineage>
        <taxon>Bacteria</taxon>
        <taxon>Pseudomonadati</taxon>
        <taxon>Spirochaetota</taxon>
        <taxon>Spirochaetia</taxon>
        <taxon>Spirochaetales</taxon>
        <taxon>Spirochaetaceae</taxon>
        <taxon>Alkalispirochaeta</taxon>
    </lineage>
</organism>
<evidence type="ECO:0008006" key="10">
    <source>
        <dbReference type="Google" id="ProtNLM"/>
    </source>
</evidence>
<comment type="caution">
    <text evidence="8">The sequence shown here is derived from an EMBL/GenBank/DDBJ whole genome shotgun (WGS) entry which is preliminary data.</text>
</comment>
<dbReference type="PANTHER" id="PTHR30349:SF41">
    <property type="entry name" value="INTEGRASE_RECOMBINASE PROTEIN MJ0367-RELATED"/>
    <property type="match status" value="1"/>
</dbReference>
<dbReference type="InterPro" id="IPR010998">
    <property type="entry name" value="Integrase_recombinase_N"/>
</dbReference>
<evidence type="ECO:0000256" key="4">
    <source>
        <dbReference type="ARBA" id="ARBA00023172"/>
    </source>
</evidence>
<evidence type="ECO:0000256" key="3">
    <source>
        <dbReference type="ARBA" id="ARBA00023125"/>
    </source>
</evidence>
<dbReference type="InterPro" id="IPR044068">
    <property type="entry name" value="CB"/>
</dbReference>
<dbReference type="Proteomes" id="UP000237350">
    <property type="component" value="Unassembled WGS sequence"/>
</dbReference>
<dbReference type="PROSITE" id="PS51900">
    <property type="entry name" value="CB"/>
    <property type="match status" value="1"/>
</dbReference>
<reference evidence="9" key="1">
    <citation type="submission" date="2015-12" db="EMBL/GenBank/DDBJ databases">
        <authorList>
            <person name="Lodha T.D."/>
            <person name="Chintalapati S."/>
            <person name="Chintalapati V.R."/>
            <person name="Sravanthi T."/>
        </authorList>
    </citation>
    <scope>NUCLEOTIDE SEQUENCE [LARGE SCALE GENOMIC DNA]</scope>
    <source>
        <strain evidence="9">JC133</strain>
    </source>
</reference>
<evidence type="ECO:0000256" key="1">
    <source>
        <dbReference type="ARBA" id="ARBA00008857"/>
    </source>
</evidence>
<dbReference type="AlphaFoldDB" id="A0A2S4JM35"/>
<dbReference type="GO" id="GO:0006310">
    <property type="term" value="P:DNA recombination"/>
    <property type="evidence" value="ECO:0007669"/>
    <property type="project" value="UniProtKB-KW"/>
</dbReference>
<evidence type="ECO:0000259" key="6">
    <source>
        <dbReference type="PROSITE" id="PS51898"/>
    </source>
</evidence>
<proteinExistence type="inferred from homology"/>
<dbReference type="Gene3D" id="1.10.150.130">
    <property type="match status" value="1"/>
</dbReference>
<dbReference type="Gene3D" id="1.10.443.10">
    <property type="entry name" value="Intergrase catalytic core"/>
    <property type="match status" value="1"/>
</dbReference>
<keyword evidence="4" id="KW-0233">DNA recombination</keyword>
<accession>A0A2S4JM35</accession>
<dbReference type="Pfam" id="PF00589">
    <property type="entry name" value="Phage_integrase"/>
    <property type="match status" value="1"/>
</dbReference>
<dbReference type="InterPro" id="IPR002104">
    <property type="entry name" value="Integrase_catalytic"/>
</dbReference>
<dbReference type="InterPro" id="IPR004107">
    <property type="entry name" value="Integrase_SAM-like_N"/>
</dbReference>
<keyword evidence="2" id="KW-0229">DNA integration</keyword>
<evidence type="ECO:0000313" key="8">
    <source>
        <dbReference type="EMBL" id="POR00579.1"/>
    </source>
</evidence>
<dbReference type="Pfam" id="PF13495">
    <property type="entry name" value="Phage_int_SAM_4"/>
    <property type="match status" value="1"/>
</dbReference>
<dbReference type="InterPro" id="IPR011010">
    <property type="entry name" value="DNA_brk_join_enz"/>
</dbReference>
<comment type="similarity">
    <text evidence="1">Belongs to the 'phage' integrase family.</text>
</comment>
<evidence type="ECO:0000256" key="2">
    <source>
        <dbReference type="ARBA" id="ARBA00022908"/>
    </source>
</evidence>
<dbReference type="PROSITE" id="PS51898">
    <property type="entry name" value="TYR_RECOMBINASE"/>
    <property type="match status" value="1"/>
</dbReference>
<dbReference type="EMBL" id="LPWH01000073">
    <property type="protein sequence ID" value="POR00579.1"/>
    <property type="molecule type" value="Genomic_DNA"/>
</dbReference>
<evidence type="ECO:0000259" key="7">
    <source>
        <dbReference type="PROSITE" id="PS51900"/>
    </source>
</evidence>
<dbReference type="GO" id="GO:0015074">
    <property type="term" value="P:DNA integration"/>
    <property type="evidence" value="ECO:0007669"/>
    <property type="project" value="UniProtKB-KW"/>
</dbReference>
<dbReference type="PANTHER" id="PTHR30349">
    <property type="entry name" value="PHAGE INTEGRASE-RELATED"/>
    <property type="match status" value="1"/>
</dbReference>
<protein>
    <recommendedName>
        <fullName evidence="10">Integrase</fullName>
    </recommendedName>
</protein>
<feature type="domain" description="Core-binding (CB)" evidence="7">
    <location>
        <begin position="85"/>
        <end position="166"/>
    </location>
</feature>
<dbReference type="GO" id="GO:0003677">
    <property type="term" value="F:DNA binding"/>
    <property type="evidence" value="ECO:0007669"/>
    <property type="project" value="UniProtKB-UniRule"/>
</dbReference>
<dbReference type="OrthoDB" id="341301at2"/>
<feature type="domain" description="Tyr recombinase" evidence="6">
    <location>
        <begin position="182"/>
        <end position="327"/>
    </location>
</feature>
<sequence>MRGTKNTKATLRVTKEQELYRLAFAYDPAIVTLVRSLPGRVWLPDEKIWTVPRARIDEASLQRRLGSLAELVFDSPDDASARESTEIEDELRTCREHLQRRRYSRHTVKNYLHHIRQYLHSSSRATSADDEAIITYVNQISSSGEYSSSYQNVAVNAIKFYTETVCGKSMPKIKLRPRREKKLPLILAESEVAAIIGALENTKHRAVISLIYSGGLRVSEAVNLKIQDFDRERGLIRIVQAKGKKDRQVPLSARLWELLKRYRQEYQPRTWLFEGQKGGQYTVRSIQALFQRACKTAGITKPVTPLCDINWLDGKGMRTGIRFRINH</sequence>
<keyword evidence="9" id="KW-1185">Reference proteome</keyword>
<evidence type="ECO:0000256" key="5">
    <source>
        <dbReference type="PROSITE-ProRule" id="PRU01248"/>
    </source>
</evidence>
<dbReference type="InterPro" id="IPR013762">
    <property type="entry name" value="Integrase-like_cat_sf"/>
</dbReference>
<name>A0A2S4JM35_9SPIO</name>
<dbReference type="SUPFAM" id="SSF56349">
    <property type="entry name" value="DNA breaking-rejoining enzymes"/>
    <property type="match status" value="1"/>
</dbReference>
<evidence type="ECO:0000313" key="9">
    <source>
        <dbReference type="Proteomes" id="UP000237350"/>
    </source>
</evidence>
<keyword evidence="3 5" id="KW-0238">DNA-binding</keyword>